<name>A0AAD5WSM8_9PEZI</name>
<dbReference type="PANTHER" id="PTHR10993">
    <property type="entry name" value="OCTANOYLTRANSFERASE"/>
    <property type="match status" value="1"/>
</dbReference>
<dbReference type="InterPro" id="IPR045864">
    <property type="entry name" value="aa-tRNA-synth_II/BPL/LPL"/>
</dbReference>
<dbReference type="GO" id="GO:0009249">
    <property type="term" value="P:protein lipoylation"/>
    <property type="evidence" value="ECO:0007669"/>
    <property type="project" value="TreeGrafter"/>
</dbReference>
<dbReference type="Pfam" id="PF21948">
    <property type="entry name" value="LplA-B_cat"/>
    <property type="match status" value="1"/>
</dbReference>
<comment type="caution">
    <text evidence="3">The sequence shown here is derived from an EMBL/GenBank/DDBJ whole genome shotgun (WGS) entry which is preliminary data.</text>
</comment>
<dbReference type="Gene3D" id="3.30.930.10">
    <property type="entry name" value="Bira Bifunctional Protein, Domain 2"/>
    <property type="match status" value="1"/>
</dbReference>
<proteinExistence type="predicted"/>
<sequence>MVYGSRIAPGPGLSSNHRRLLSTAEPTQTRRLRHIHIPFLPYPPKGDAPSVWTYGQVCALQGHLQRRLLDHKVHWSSRHNAADEPENPDPPSLITFTPHPTFTFGRRQQEEANNPPPGLGSPINFEVYRNSHSHIDSLATPTAASATANIHLTPDITTSPRGGLATYHGPGQLVCWPVIDLRSEWLQPRHSRHSPLGVRTWATLLEEITMNLLRERYGIEGFTECKNPGVWSRGLVGSMDSIQDQRPDVCGNSKGTKDYDVSPSKIAAMGIHLRRHVTSLGISINLSTPIYRSQYLQGASNRDRTTIFSESEQLLLQNNPWSRFLACGIEGRSVTSVLAEILLAQTEGHYGRSQELVRDYEDRSRSLEGGLGSLREVVEMEVAATEWAKYLAGAIGLTNEDGVSIEKCTPQEVGFYPPSGTEELEHLS</sequence>
<dbReference type="PROSITE" id="PS51733">
    <property type="entry name" value="BPL_LPL_CATALYTIC"/>
    <property type="match status" value="1"/>
</dbReference>
<reference evidence="3" key="1">
    <citation type="submission" date="2022-07" db="EMBL/GenBank/DDBJ databases">
        <title>Draft genome sequence of Zalerion maritima ATCC 34329, a (micro)plastics degrading marine fungus.</title>
        <authorList>
            <person name="Paco A."/>
            <person name="Goncalves M.F.M."/>
            <person name="Rocha-Santos T.A.P."/>
            <person name="Alves A."/>
        </authorList>
    </citation>
    <scope>NUCLEOTIDE SEQUENCE</scope>
    <source>
        <strain evidence="3">ATCC 34329</strain>
    </source>
</reference>
<evidence type="ECO:0000259" key="2">
    <source>
        <dbReference type="PROSITE" id="PS51733"/>
    </source>
</evidence>
<organism evidence="3 4">
    <name type="scientific">Zalerion maritima</name>
    <dbReference type="NCBI Taxonomy" id="339359"/>
    <lineage>
        <taxon>Eukaryota</taxon>
        <taxon>Fungi</taxon>
        <taxon>Dikarya</taxon>
        <taxon>Ascomycota</taxon>
        <taxon>Pezizomycotina</taxon>
        <taxon>Sordariomycetes</taxon>
        <taxon>Lulworthiomycetidae</taxon>
        <taxon>Lulworthiales</taxon>
        <taxon>Lulworthiaceae</taxon>
        <taxon>Zalerion</taxon>
    </lineage>
</organism>
<feature type="region of interest" description="Disordered" evidence="1">
    <location>
        <begin position="79"/>
        <end position="100"/>
    </location>
</feature>
<evidence type="ECO:0000313" key="4">
    <source>
        <dbReference type="Proteomes" id="UP001201980"/>
    </source>
</evidence>
<keyword evidence="4" id="KW-1185">Reference proteome</keyword>
<gene>
    <name evidence="3" type="ORF">MKZ38_010166</name>
</gene>
<dbReference type="AlphaFoldDB" id="A0AAD5WSM8"/>
<evidence type="ECO:0000256" key="1">
    <source>
        <dbReference type="SAM" id="MobiDB-lite"/>
    </source>
</evidence>
<dbReference type="PANTHER" id="PTHR10993:SF7">
    <property type="entry name" value="LIPOYLTRANSFERASE 2, MITOCHONDRIAL-RELATED"/>
    <property type="match status" value="1"/>
</dbReference>
<dbReference type="SUPFAM" id="SSF55681">
    <property type="entry name" value="Class II aaRS and biotin synthetases"/>
    <property type="match status" value="1"/>
</dbReference>
<accession>A0AAD5WSM8</accession>
<evidence type="ECO:0000313" key="3">
    <source>
        <dbReference type="EMBL" id="KAJ2903281.1"/>
    </source>
</evidence>
<feature type="domain" description="BPL/LPL catalytic" evidence="2">
    <location>
        <begin position="87"/>
        <end position="340"/>
    </location>
</feature>
<dbReference type="GO" id="GO:0033819">
    <property type="term" value="F:lipoyl(octanoyl) transferase activity"/>
    <property type="evidence" value="ECO:0007669"/>
    <property type="project" value="TreeGrafter"/>
</dbReference>
<dbReference type="InterPro" id="IPR004143">
    <property type="entry name" value="BPL_LPL_catalytic"/>
</dbReference>
<dbReference type="GO" id="GO:0016874">
    <property type="term" value="F:ligase activity"/>
    <property type="evidence" value="ECO:0007669"/>
    <property type="project" value="UniProtKB-KW"/>
</dbReference>
<dbReference type="Proteomes" id="UP001201980">
    <property type="component" value="Unassembled WGS sequence"/>
</dbReference>
<protein>
    <submittedName>
        <fullName evidence="3">Lipoate--protein ligase b-like protein</fullName>
    </submittedName>
</protein>
<dbReference type="EMBL" id="JAKWBI020000086">
    <property type="protein sequence ID" value="KAJ2903281.1"/>
    <property type="molecule type" value="Genomic_DNA"/>
</dbReference>
<keyword evidence="3" id="KW-0436">Ligase</keyword>